<sequence length="108" mass="12255">MVDVARQAEQVVARGREVFFEQANVVEFLAGRMIVIELDVAAGKVSDEFKSAHPGPWQALSRARDKYAHHYEDIDRGVVWELLEHRLPRWSIELLAAVRAGDDQDTAQ</sequence>
<keyword evidence="5" id="KW-1185">Reference proteome</keyword>
<dbReference type="InterPro" id="IPR008201">
    <property type="entry name" value="HepT-like"/>
</dbReference>
<keyword evidence="2" id="KW-0540">Nuclease</keyword>
<evidence type="ECO:0000256" key="2">
    <source>
        <dbReference type="ARBA" id="ARBA00022722"/>
    </source>
</evidence>
<reference evidence="4 5" key="1">
    <citation type="submission" date="2023-05" db="EMBL/GenBank/DDBJ databases">
        <title>Lithophilousrod everest ZFBP1038 complete genpme.</title>
        <authorList>
            <person name="Tian M."/>
        </authorList>
    </citation>
    <scope>NUCLEOTIDE SEQUENCE [LARGE SCALE GENOMIC DNA]</scope>
    <source>
        <strain evidence="4 5">ZFBP1038</strain>
    </source>
</reference>
<evidence type="ECO:0000256" key="3">
    <source>
        <dbReference type="ARBA" id="ARBA00022801"/>
    </source>
</evidence>
<evidence type="ECO:0000313" key="5">
    <source>
        <dbReference type="Proteomes" id="UP001209083"/>
    </source>
</evidence>
<dbReference type="Proteomes" id="UP001209083">
    <property type="component" value="Chromosome"/>
</dbReference>
<dbReference type="EMBL" id="CP090958">
    <property type="protein sequence ID" value="WGW14134.1"/>
    <property type="molecule type" value="Genomic_DNA"/>
</dbReference>
<gene>
    <name evidence="4" type="ORF">LWF01_14620</name>
</gene>
<keyword evidence="3" id="KW-0378">Hydrolase</keyword>
<keyword evidence="1" id="KW-1277">Toxin-antitoxin system</keyword>
<proteinExistence type="predicted"/>
<evidence type="ECO:0000256" key="1">
    <source>
        <dbReference type="ARBA" id="ARBA00022649"/>
    </source>
</evidence>
<protein>
    <submittedName>
        <fullName evidence="4">DUF86 domain-containing protein</fullName>
    </submittedName>
</protein>
<accession>A0ABY8QYM9</accession>
<evidence type="ECO:0000313" key="4">
    <source>
        <dbReference type="EMBL" id="WGW14134.1"/>
    </source>
</evidence>
<dbReference type="Pfam" id="PF01934">
    <property type="entry name" value="HepT-like"/>
    <property type="match status" value="1"/>
</dbReference>
<dbReference type="RefSeq" id="WP_349640940.1">
    <property type="nucleotide sequence ID" value="NZ_CP090958.1"/>
</dbReference>
<organism evidence="4 5">
    <name type="scientific">Saxibacter everestensis</name>
    <dbReference type="NCBI Taxonomy" id="2909229"/>
    <lineage>
        <taxon>Bacteria</taxon>
        <taxon>Bacillati</taxon>
        <taxon>Actinomycetota</taxon>
        <taxon>Actinomycetes</taxon>
        <taxon>Micrococcales</taxon>
        <taxon>Brevibacteriaceae</taxon>
        <taxon>Saxibacter</taxon>
    </lineage>
</organism>
<name>A0ABY8QYM9_9MICO</name>